<evidence type="ECO:0000256" key="4">
    <source>
        <dbReference type="ARBA" id="ARBA00022989"/>
    </source>
</evidence>
<feature type="transmembrane region" description="Helical" evidence="6">
    <location>
        <begin position="41"/>
        <end position="67"/>
    </location>
</feature>
<dbReference type="AlphaFoldDB" id="A0A6M0QU36"/>
<proteinExistence type="predicted"/>
<keyword evidence="5 6" id="KW-0472">Membrane</keyword>
<name>A0A6M0QU36_9RHOB</name>
<dbReference type="RefSeq" id="WP_164625816.1">
    <property type="nucleotide sequence ID" value="NZ_JAAIVJ010000006.1"/>
</dbReference>
<comment type="caution">
    <text evidence="7">The sequence shown here is derived from an EMBL/GenBank/DDBJ whole genome shotgun (WGS) entry which is preliminary data.</text>
</comment>
<keyword evidence="3 6" id="KW-0812">Transmembrane</keyword>
<keyword evidence="8" id="KW-1185">Reference proteome</keyword>
<feature type="transmembrane region" description="Helical" evidence="6">
    <location>
        <begin position="185"/>
        <end position="203"/>
    </location>
</feature>
<dbReference type="PIRSF" id="PIRSF006324">
    <property type="entry name" value="LeuE"/>
    <property type="match status" value="1"/>
</dbReference>
<dbReference type="Proteomes" id="UP000477782">
    <property type="component" value="Unassembled WGS sequence"/>
</dbReference>
<evidence type="ECO:0000256" key="3">
    <source>
        <dbReference type="ARBA" id="ARBA00022692"/>
    </source>
</evidence>
<dbReference type="GO" id="GO:0015171">
    <property type="term" value="F:amino acid transmembrane transporter activity"/>
    <property type="evidence" value="ECO:0007669"/>
    <property type="project" value="TreeGrafter"/>
</dbReference>
<dbReference type="PANTHER" id="PTHR30086">
    <property type="entry name" value="ARGININE EXPORTER PROTEIN ARGO"/>
    <property type="match status" value="1"/>
</dbReference>
<sequence>MDLTAGALAGFLLTVLIVEITPGPNMVWLALMSATEGRRTGMAAVAGITLGLALQGALAMAGISALFEAVPAAYQALRWAGVGYLLWLGWQSWQDAGNPAHHRPGGGETPGAAFRSGLVTNLLNPKAALFYLAMLPGFLPKGSGWPDAALLVLLYLIVASSVHLGICLAAAKARRIAENPVASARLHRVQALALGLVALWVLAKT</sequence>
<feature type="transmembrane region" description="Helical" evidence="6">
    <location>
        <begin position="148"/>
        <end position="173"/>
    </location>
</feature>
<evidence type="ECO:0000256" key="2">
    <source>
        <dbReference type="ARBA" id="ARBA00022475"/>
    </source>
</evidence>
<dbReference type="Pfam" id="PF01810">
    <property type="entry name" value="LysE"/>
    <property type="match status" value="1"/>
</dbReference>
<reference evidence="7 8" key="1">
    <citation type="submission" date="2020-02" db="EMBL/GenBank/DDBJ databases">
        <authorList>
            <person name="Chen W.-M."/>
        </authorList>
    </citation>
    <scope>NUCLEOTIDE SEQUENCE [LARGE SCALE GENOMIC DNA]</scope>
    <source>
        <strain evidence="7 8">KMS-5</strain>
    </source>
</reference>
<evidence type="ECO:0000256" key="5">
    <source>
        <dbReference type="ARBA" id="ARBA00023136"/>
    </source>
</evidence>
<dbReference type="EMBL" id="JAAIVJ010000006">
    <property type="protein sequence ID" value="NEY90907.1"/>
    <property type="molecule type" value="Genomic_DNA"/>
</dbReference>
<protein>
    <submittedName>
        <fullName evidence="7">LysE family translocator</fullName>
    </submittedName>
</protein>
<evidence type="ECO:0000256" key="6">
    <source>
        <dbReference type="SAM" id="Phobius"/>
    </source>
</evidence>
<comment type="subcellular location">
    <subcellularLocation>
        <location evidence="1">Cell membrane</location>
        <topology evidence="1">Multi-pass membrane protein</topology>
    </subcellularLocation>
</comment>
<organism evidence="7 8">
    <name type="scientific">Tabrizicola oligotrophica</name>
    <dbReference type="NCBI Taxonomy" id="2710650"/>
    <lineage>
        <taxon>Bacteria</taxon>
        <taxon>Pseudomonadati</taxon>
        <taxon>Pseudomonadota</taxon>
        <taxon>Alphaproteobacteria</taxon>
        <taxon>Rhodobacterales</taxon>
        <taxon>Paracoccaceae</taxon>
        <taxon>Tabrizicola</taxon>
    </lineage>
</organism>
<accession>A0A6M0QU36</accession>
<evidence type="ECO:0000313" key="8">
    <source>
        <dbReference type="Proteomes" id="UP000477782"/>
    </source>
</evidence>
<evidence type="ECO:0000313" key="7">
    <source>
        <dbReference type="EMBL" id="NEY90907.1"/>
    </source>
</evidence>
<keyword evidence="4 6" id="KW-1133">Transmembrane helix</keyword>
<evidence type="ECO:0000256" key="1">
    <source>
        <dbReference type="ARBA" id="ARBA00004651"/>
    </source>
</evidence>
<keyword evidence="2" id="KW-1003">Cell membrane</keyword>
<dbReference type="GO" id="GO:0005886">
    <property type="term" value="C:plasma membrane"/>
    <property type="evidence" value="ECO:0007669"/>
    <property type="project" value="UniProtKB-SubCell"/>
</dbReference>
<gene>
    <name evidence="7" type="ORF">G4Z14_11415</name>
</gene>
<dbReference type="InterPro" id="IPR001123">
    <property type="entry name" value="LeuE-type"/>
</dbReference>
<dbReference type="PANTHER" id="PTHR30086:SF20">
    <property type="entry name" value="ARGININE EXPORTER PROTEIN ARGO-RELATED"/>
    <property type="match status" value="1"/>
</dbReference>